<keyword evidence="1" id="KW-0732">Signal</keyword>
<name>A0A2R5LCC9_9ACAR</name>
<dbReference type="AlphaFoldDB" id="A0A2R5LCC9"/>
<feature type="signal peptide" evidence="1">
    <location>
        <begin position="1"/>
        <end position="21"/>
    </location>
</feature>
<proteinExistence type="predicted"/>
<sequence length="79" mass="8905">MQAKIFLFAFLLLVCAVFAHGRNSRCDETPLHPFRGDKQGDKWTFKDGGCQEVAVQVFISSTTGNEFDNQEECNRLCST</sequence>
<reference evidence="2" key="1">
    <citation type="submission" date="2018-03" db="EMBL/GenBank/DDBJ databases">
        <title>The relapsing fever spirochete Borrelia turicatae persists in the highly oxidative environment of its soft-bodied tick vector.</title>
        <authorList>
            <person name="Bourret T.J."/>
            <person name="Boyle W.K."/>
            <person name="Valenzuela J.G."/>
            <person name="Oliveira F."/>
            <person name="Lopez J.E."/>
        </authorList>
    </citation>
    <scope>NUCLEOTIDE SEQUENCE</scope>
    <source>
        <strain evidence="2">Kansas strain/isolate</strain>
        <tissue evidence="2">Salivary glands</tissue>
    </source>
</reference>
<evidence type="ECO:0000313" key="2">
    <source>
        <dbReference type="EMBL" id="MBY07007.1"/>
    </source>
</evidence>
<organism evidence="2">
    <name type="scientific">Ornithodoros turicata</name>
    <dbReference type="NCBI Taxonomy" id="34597"/>
    <lineage>
        <taxon>Eukaryota</taxon>
        <taxon>Metazoa</taxon>
        <taxon>Ecdysozoa</taxon>
        <taxon>Arthropoda</taxon>
        <taxon>Chelicerata</taxon>
        <taxon>Arachnida</taxon>
        <taxon>Acari</taxon>
        <taxon>Parasitiformes</taxon>
        <taxon>Ixodida</taxon>
        <taxon>Ixodoidea</taxon>
        <taxon>Argasidae</taxon>
        <taxon>Ornithodorinae</taxon>
        <taxon>Ornithodoros</taxon>
    </lineage>
</organism>
<dbReference type="EMBL" id="GGLE01002881">
    <property type="protein sequence ID" value="MBY07007.1"/>
    <property type="molecule type" value="Transcribed_RNA"/>
</dbReference>
<feature type="chain" id="PRO_5015357212" evidence="1">
    <location>
        <begin position="22"/>
        <end position="79"/>
    </location>
</feature>
<protein>
    <submittedName>
        <fullName evidence="2">Putative conserved secreted protein</fullName>
    </submittedName>
</protein>
<evidence type="ECO:0000256" key="1">
    <source>
        <dbReference type="SAM" id="SignalP"/>
    </source>
</evidence>
<accession>A0A2R5LCC9</accession>